<reference evidence="4" key="1">
    <citation type="submission" date="2025-08" db="UniProtKB">
        <authorList>
            <consortium name="RefSeq"/>
        </authorList>
    </citation>
    <scope>IDENTIFICATION</scope>
</reference>
<feature type="signal peptide" evidence="2">
    <location>
        <begin position="1"/>
        <end position="20"/>
    </location>
</feature>
<dbReference type="AlphaFoldDB" id="A0A1U7RDM6"/>
<proteinExistence type="predicted"/>
<gene>
    <name evidence="4" type="primary">EVI2A</name>
</gene>
<evidence type="ECO:0000256" key="1">
    <source>
        <dbReference type="SAM" id="Phobius"/>
    </source>
</evidence>
<dbReference type="Pfam" id="PF05399">
    <property type="entry name" value="EVI2A"/>
    <property type="match status" value="1"/>
</dbReference>
<feature type="transmembrane region" description="Helical" evidence="1">
    <location>
        <begin position="124"/>
        <end position="150"/>
    </location>
</feature>
<dbReference type="InterPro" id="IPR008608">
    <property type="entry name" value="Ectropic_vir_integratn_site_2A"/>
</dbReference>
<dbReference type="InParanoid" id="A0A1U7RDM6"/>
<keyword evidence="3" id="KW-1185">Reference proteome</keyword>
<dbReference type="GeneID" id="102373524"/>
<keyword evidence="1" id="KW-1133">Transmembrane helix</keyword>
<sequence>MSRPHKAYFAFLAVTSFSLCLQIMANHTNDSSYWSSPTQNLSKSLNVTYTSTTLELITDDSSKTTTISTMRASTFQTSPATFGRELSTAFPVLKVTSPAQGSRPTRKTPSTTTKTVTCEDSKPLILVCFIIIAVLILACTCFILSTVVMANKVSYLKKLQKVKRAPRSNGDFLATGSLWPTGSGTWQRMTKEVTGTDLMMQDLMSERAATVPRKSEDGTTEILAQERETNQNSQGTSKPCNRILVNFEAEI</sequence>
<protein>
    <submittedName>
        <fullName evidence="4">Protein EVI2A</fullName>
    </submittedName>
</protein>
<evidence type="ECO:0000313" key="4">
    <source>
        <dbReference type="RefSeq" id="XP_006016146.1"/>
    </source>
</evidence>
<dbReference type="OrthoDB" id="9448427at2759"/>
<dbReference type="CTD" id="2123"/>
<keyword evidence="2" id="KW-0732">Signal</keyword>
<dbReference type="Proteomes" id="UP000189705">
    <property type="component" value="Unplaced"/>
</dbReference>
<feature type="chain" id="PRO_5010567852" evidence="2">
    <location>
        <begin position="21"/>
        <end position="251"/>
    </location>
</feature>
<keyword evidence="1" id="KW-0812">Transmembrane</keyword>
<dbReference type="PANTHER" id="PTHR15568:SF0">
    <property type="entry name" value="PROTEIN EVI2A"/>
    <property type="match status" value="1"/>
</dbReference>
<keyword evidence="1" id="KW-0472">Membrane</keyword>
<organism evidence="3 4">
    <name type="scientific">Alligator sinensis</name>
    <name type="common">Chinese alligator</name>
    <dbReference type="NCBI Taxonomy" id="38654"/>
    <lineage>
        <taxon>Eukaryota</taxon>
        <taxon>Metazoa</taxon>
        <taxon>Chordata</taxon>
        <taxon>Craniata</taxon>
        <taxon>Vertebrata</taxon>
        <taxon>Euteleostomi</taxon>
        <taxon>Archelosauria</taxon>
        <taxon>Archosauria</taxon>
        <taxon>Crocodylia</taxon>
        <taxon>Alligatoridae</taxon>
        <taxon>Alligatorinae</taxon>
        <taxon>Alligator</taxon>
    </lineage>
</organism>
<evidence type="ECO:0000313" key="3">
    <source>
        <dbReference type="Proteomes" id="UP000189705"/>
    </source>
</evidence>
<dbReference type="KEGG" id="asn:102373524"/>
<dbReference type="GO" id="GO:0016020">
    <property type="term" value="C:membrane"/>
    <property type="evidence" value="ECO:0007669"/>
    <property type="project" value="InterPro"/>
</dbReference>
<name>A0A1U7RDM6_ALLSI</name>
<dbReference type="STRING" id="38654.A0A1U7RDM6"/>
<accession>A0A1U7RDM6</accession>
<evidence type="ECO:0000256" key="2">
    <source>
        <dbReference type="SAM" id="SignalP"/>
    </source>
</evidence>
<dbReference type="PANTHER" id="PTHR15568">
    <property type="entry name" value="ECOTROPIC VIRAL INTEGRATION SITE 2A"/>
    <property type="match status" value="1"/>
</dbReference>
<dbReference type="eggNOG" id="ENOG502S3SG">
    <property type="taxonomic scope" value="Eukaryota"/>
</dbReference>
<dbReference type="RefSeq" id="XP_006016146.1">
    <property type="nucleotide sequence ID" value="XM_006016084.3"/>
</dbReference>